<dbReference type="Gene3D" id="3.10.450.320">
    <property type="entry name" value="Mitochondrial import inner membrane translocase subunit Tim21"/>
    <property type="match status" value="1"/>
</dbReference>
<evidence type="ECO:0000256" key="2">
    <source>
        <dbReference type="SAM" id="Phobius"/>
    </source>
</evidence>
<dbReference type="eggNOG" id="ENOG502QSQ1">
    <property type="taxonomic scope" value="Eukaryota"/>
</dbReference>
<dbReference type="FunCoup" id="A0A059BJD6">
    <property type="interactions" value="3122"/>
</dbReference>
<dbReference type="PANTHER" id="PTHR36354">
    <property type="entry name" value="IMPORT INNER MEMBRANE TRANSLOCASE SUBUNIT"/>
    <property type="match status" value="1"/>
</dbReference>
<keyword evidence="2" id="KW-0812">Transmembrane</keyword>
<dbReference type="PANTHER" id="PTHR36354:SF2">
    <property type="entry name" value="IMPORT INNER MEMBRANE TRANSLOCASE SUBUNIT"/>
    <property type="match status" value="1"/>
</dbReference>
<keyword evidence="2" id="KW-1133">Transmembrane helix</keyword>
<dbReference type="Gramene" id="KCW65800">
    <property type="protein sequence ID" value="KCW65800"/>
    <property type="gene ID" value="EUGRSUZ_G03152"/>
</dbReference>
<accession>A0A059BJD6</accession>
<proteinExistence type="predicted"/>
<feature type="transmembrane region" description="Helical" evidence="2">
    <location>
        <begin position="209"/>
        <end position="228"/>
    </location>
</feature>
<evidence type="ECO:0000256" key="1">
    <source>
        <dbReference type="SAM" id="MobiDB-lite"/>
    </source>
</evidence>
<gene>
    <name evidence="3" type="ORF">EUGRSUZ_G03152</name>
</gene>
<dbReference type="AlphaFoldDB" id="A0A059BJD6"/>
<dbReference type="InterPro" id="IPR038552">
    <property type="entry name" value="Tim21_IMS_sf"/>
</dbReference>
<dbReference type="InParanoid" id="A0A059BJD6"/>
<name>A0A059BJD6_EUCGR</name>
<dbReference type="OMA" id="CIFLWRV"/>
<dbReference type="EMBL" id="KK198759">
    <property type="protein sequence ID" value="KCW65800.1"/>
    <property type="molecule type" value="Genomic_DNA"/>
</dbReference>
<protein>
    <submittedName>
        <fullName evidence="3">Uncharacterized protein</fullName>
    </submittedName>
</protein>
<feature type="transmembrane region" description="Helical" evidence="2">
    <location>
        <begin position="175"/>
        <end position="197"/>
    </location>
</feature>
<feature type="compositionally biased region" description="Acidic residues" evidence="1">
    <location>
        <begin position="371"/>
        <end position="381"/>
    </location>
</feature>
<reference evidence="3" key="1">
    <citation type="submission" date="2013-07" db="EMBL/GenBank/DDBJ databases">
        <title>The genome of Eucalyptus grandis.</title>
        <authorList>
            <person name="Schmutz J."/>
            <person name="Hayes R."/>
            <person name="Myburg A."/>
            <person name="Tuskan G."/>
            <person name="Grattapaglia D."/>
            <person name="Rokhsar D.S."/>
        </authorList>
    </citation>
    <scope>NUCLEOTIDE SEQUENCE</scope>
    <source>
        <tissue evidence="3">Leaf extractions</tissue>
    </source>
</reference>
<dbReference type="STRING" id="71139.A0A059BJD6"/>
<sequence length="404" mass="44024">MSKPSSRLLQGVLRLHRHHHQLHLPKSSPAGAYSSSHFATAAVDPAPAAAAAAAAAGSSLPPSSLPRPFRLSYPSSSAAGTARNSCQSRAFGNLAASEVLPPRAGQASSKSFSPAGLGPLRLNCYGVRHFSFQSSGNGGFAKKIFEKPTMSVLSTFSKYREAIGLQVESFLRSNYLVLVGAVAVLVCALLWRIMFGIANTFVGISEGMAKYGFLALSSAIVAFAGLYVRARFTINPDRIYRIAMRKLNTHAGILEVMGAPLTGSELRAYVMSGSSVAFKKFKPRLRSKRCFLIFPIRGSERRGLVSVEVKKKKGQYDYKLLAVDVPMSTGPDQRLYLIGDEEEYKVGGGLISELRDPVLKAMAATKEFDDLDEIEEEEDAERELQEAEKKHREEMEKLEKAGRE</sequence>
<organism evidence="3">
    <name type="scientific">Eucalyptus grandis</name>
    <name type="common">Flooded gum</name>
    <dbReference type="NCBI Taxonomy" id="71139"/>
    <lineage>
        <taxon>Eukaryota</taxon>
        <taxon>Viridiplantae</taxon>
        <taxon>Streptophyta</taxon>
        <taxon>Embryophyta</taxon>
        <taxon>Tracheophyta</taxon>
        <taxon>Spermatophyta</taxon>
        <taxon>Magnoliopsida</taxon>
        <taxon>eudicotyledons</taxon>
        <taxon>Gunneridae</taxon>
        <taxon>Pentapetalae</taxon>
        <taxon>rosids</taxon>
        <taxon>malvids</taxon>
        <taxon>Myrtales</taxon>
        <taxon>Myrtaceae</taxon>
        <taxon>Myrtoideae</taxon>
        <taxon>Eucalypteae</taxon>
        <taxon>Eucalyptus</taxon>
    </lineage>
</organism>
<keyword evidence="2" id="KW-0472">Membrane</keyword>
<feature type="compositionally biased region" description="Basic and acidic residues" evidence="1">
    <location>
        <begin position="382"/>
        <end position="404"/>
    </location>
</feature>
<evidence type="ECO:0000313" key="3">
    <source>
        <dbReference type="EMBL" id="KCW65800.1"/>
    </source>
</evidence>
<feature type="region of interest" description="Disordered" evidence="1">
    <location>
        <begin position="371"/>
        <end position="404"/>
    </location>
</feature>